<dbReference type="InterPro" id="IPR004117">
    <property type="entry name" value="7tm6_olfct_rcpt"/>
</dbReference>
<dbReference type="RefSeq" id="XP_011647466.1">
    <property type="nucleotide sequence ID" value="XM_011649164.1"/>
</dbReference>
<protein>
    <submittedName>
        <fullName evidence="12">Uncharacterized protein LOC105433727</fullName>
    </submittedName>
</protein>
<evidence type="ECO:0000256" key="3">
    <source>
        <dbReference type="ARBA" id="ARBA00022606"/>
    </source>
</evidence>
<keyword evidence="8" id="KW-0675">Receptor</keyword>
<evidence type="ECO:0000256" key="10">
    <source>
        <dbReference type="SAM" id="Phobius"/>
    </source>
</evidence>
<evidence type="ECO:0000256" key="9">
    <source>
        <dbReference type="ARBA" id="ARBA00023224"/>
    </source>
</evidence>
<evidence type="ECO:0000256" key="4">
    <source>
        <dbReference type="ARBA" id="ARBA00022692"/>
    </source>
</evidence>
<dbReference type="AlphaFoldDB" id="A0A6I9WTP5"/>
<dbReference type="GO" id="GO:0005886">
    <property type="term" value="C:plasma membrane"/>
    <property type="evidence" value="ECO:0007669"/>
    <property type="project" value="UniProtKB-SubCell"/>
</dbReference>
<evidence type="ECO:0000256" key="5">
    <source>
        <dbReference type="ARBA" id="ARBA00022725"/>
    </source>
</evidence>
<evidence type="ECO:0000313" key="12">
    <source>
        <dbReference type="RefSeq" id="XP_011647466.1"/>
    </source>
</evidence>
<reference evidence="12" key="1">
    <citation type="submission" date="2025-08" db="UniProtKB">
        <authorList>
            <consortium name="RefSeq"/>
        </authorList>
    </citation>
    <scope>IDENTIFICATION</scope>
</reference>
<gene>
    <name evidence="12" type="primary">LOC105433727</name>
</gene>
<evidence type="ECO:0000256" key="7">
    <source>
        <dbReference type="ARBA" id="ARBA00023136"/>
    </source>
</evidence>
<evidence type="ECO:0000256" key="2">
    <source>
        <dbReference type="ARBA" id="ARBA00022475"/>
    </source>
</evidence>
<keyword evidence="5" id="KW-0552">Olfaction</keyword>
<dbReference type="Proteomes" id="UP000504615">
    <property type="component" value="Unplaced"/>
</dbReference>
<dbReference type="GeneID" id="105433727"/>
<keyword evidence="3" id="KW-0716">Sensory transduction</keyword>
<organism evidence="11 12">
    <name type="scientific">Pogonomyrmex barbatus</name>
    <name type="common">red harvester ant</name>
    <dbReference type="NCBI Taxonomy" id="144034"/>
    <lineage>
        <taxon>Eukaryota</taxon>
        <taxon>Metazoa</taxon>
        <taxon>Ecdysozoa</taxon>
        <taxon>Arthropoda</taxon>
        <taxon>Hexapoda</taxon>
        <taxon>Insecta</taxon>
        <taxon>Pterygota</taxon>
        <taxon>Neoptera</taxon>
        <taxon>Endopterygota</taxon>
        <taxon>Hymenoptera</taxon>
        <taxon>Apocrita</taxon>
        <taxon>Aculeata</taxon>
        <taxon>Formicoidea</taxon>
        <taxon>Formicidae</taxon>
        <taxon>Myrmicinae</taxon>
        <taxon>Pogonomyrmex</taxon>
    </lineage>
</organism>
<dbReference type="PANTHER" id="PTHR21137:SF35">
    <property type="entry name" value="ODORANT RECEPTOR 19A-RELATED"/>
    <property type="match status" value="1"/>
</dbReference>
<feature type="transmembrane region" description="Helical" evidence="10">
    <location>
        <begin position="82"/>
        <end position="101"/>
    </location>
</feature>
<evidence type="ECO:0000256" key="1">
    <source>
        <dbReference type="ARBA" id="ARBA00004651"/>
    </source>
</evidence>
<accession>A0A6I9WTP5</accession>
<evidence type="ECO:0000313" key="11">
    <source>
        <dbReference type="Proteomes" id="UP000504615"/>
    </source>
</evidence>
<keyword evidence="6 10" id="KW-1133">Transmembrane helix</keyword>
<dbReference type="Pfam" id="PF02949">
    <property type="entry name" value="7tm_6"/>
    <property type="match status" value="1"/>
</dbReference>
<keyword evidence="9" id="KW-0807">Transducer</keyword>
<evidence type="ECO:0000256" key="8">
    <source>
        <dbReference type="ARBA" id="ARBA00023170"/>
    </source>
</evidence>
<keyword evidence="2" id="KW-1003">Cell membrane</keyword>
<keyword evidence="11" id="KW-1185">Reference proteome</keyword>
<sequence length="206" mass="24023">MTFKMNTIEFPGYSDFEWAVQLNRFSLKLIGLWPEENVSSYEKMSSNLRLLCVIITISCVCTTPSVHLLLKVWGDITAMIDNILFTLPLLTVSLKLLIMWWKKETFGYTLRHITNITDTDRPLPLQAYYMYDTSVSPQFEFTFFIQCISLLMVALSYTAIDNFLGLLIFHICGQLENLTKRLCRMHESKDFIMALRININDHTRLI</sequence>
<keyword evidence="4 10" id="KW-0812">Transmembrane</keyword>
<feature type="non-terminal residue" evidence="12">
    <location>
        <position position="206"/>
    </location>
</feature>
<dbReference type="PANTHER" id="PTHR21137">
    <property type="entry name" value="ODORANT RECEPTOR"/>
    <property type="match status" value="1"/>
</dbReference>
<feature type="transmembrane region" description="Helical" evidence="10">
    <location>
        <begin position="48"/>
        <end position="70"/>
    </location>
</feature>
<comment type="subcellular location">
    <subcellularLocation>
        <location evidence="1">Cell membrane</location>
        <topology evidence="1">Multi-pass membrane protein</topology>
    </subcellularLocation>
</comment>
<name>A0A6I9WTP5_9HYME</name>
<feature type="transmembrane region" description="Helical" evidence="10">
    <location>
        <begin position="143"/>
        <end position="172"/>
    </location>
</feature>
<keyword evidence="7 10" id="KW-0472">Membrane</keyword>
<dbReference type="KEGG" id="pbar:105433727"/>
<dbReference type="GO" id="GO:0004984">
    <property type="term" value="F:olfactory receptor activity"/>
    <property type="evidence" value="ECO:0007669"/>
    <property type="project" value="InterPro"/>
</dbReference>
<evidence type="ECO:0000256" key="6">
    <source>
        <dbReference type="ARBA" id="ARBA00022989"/>
    </source>
</evidence>
<proteinExistence type="predicted"/>
<dbReference type="OrthoDB" id="7634903at2759"/>
<dbReference type="GO" id="GO:0007165">
    <property type="term" value="P:signal transduction"/>
    <property type="evidence" value="ECO:0007669"/>
    <property type="project" value="UniProtKB-KW"/>
</dbReference>
<dbReference type="GO" id="GO:0005549">
    <property type="term" value="F:odorant binding"/>
    <property type="evidence" value="ECO:0007669"/>
    <property type="project" value="InterPro"/>
</dbReference>